<feature type="transmembrane region" description="Helical" evidence="5">
    <location>
        <begin position="25"/>
        <end position="48"/>
    </location>
</feature>
<evidence type="ECO:0000256" key="1">
    <source>
        <dbReference type="ARBA" id="ARBA00010617"/>
    </source>
</evidence>
<keyword evidence="7" id="KW-1185">Reference proteome</keyword>
<protein>
    <recommendedName>
        <fullName evidence="8">Cytochrome P450 monooxygenase</fullName>
    </recommendedName>
</protein>
<evidence type="ECO:0000256" key="4">
    <source>
        <dbReference type="PIRSR" id="PIRSR602401-1"/>
    </source>
</evidence>
<dbReference type="RefSeq" id="XP_067484941.1">
    <property type="nucleotide sequence ID" value="XM_067626561.1"/>
</dbReference>
<keyword evidence="5" id="KW-0812">Transmembrane</keyword>
<dbReference type="InterPro" id="IPR050121">
    <property type="entry name" value="Cytochrome_P450_monoxygenase"/>
</dbReference>
<dbReference type="GO" id="GO:0004497">
    <property type="term" value="F:monooxygenase activity"/>
    <property type="evidence" value="ECO:0007669"/>
    <property type="project" value="UniProtKB-KW"/>
</dbReference>
<evidence type="ECO:0000256" key="2">
    <source>
        <dbReference type="ARBA" id="ARBA00023002"/>
    </source>
</evidence>
<reference evidence="7" key="1">
    <citation type="journal article" date="2017" name="Genome Biol.">
        <title>Comparative genomics reveals high biological diversity and specific adaptations in the industrially and medically important fungal genus Aspergillus.</title>
        <authorList>
            <person name="de Vries R.P."/>
            <person name="Riley R."/>
            <person name="Wiebenga A."/>
            <person name="Aguilar-Osorio G."/>
            <person name="Amillis S."/>
            <person name="Uchima C.A."/>
            <person name="Anderluh G."/>
            <person name="Asadollahi M."/>
            <person name="Askin M."/>
            <person name="Barry K."/>
            <person name="Battaglia E."/>
            <person name="Bayram O."/>
            <person name="Benocci T."/>
            <person name="Braus-Stromeyer S.A."/>
            <person name="Caldana C."/>
            <person name="Canovas D."/>
            <person name="Cerqueira G.C."/>
            <person name="Chen F."/>
            <person name="Chen W."/>
            <person name="Choi C."/>
            <person name="Clum A."/>
            <person name="Dos Santos R.A."/>
            <person name="Damasio A.R."/>
            <person name="Diallinas G."/>
            <person name="Emri T."/>
            <person name="Fekete E."/>
            <person name="Flipphi M."/>
            <person name="Freyberg S."/>
            <person name="Gallo A."/>
            <person name="Gournas C."/>
            <person name="Habgood R."/>
            <person name="Hainaut M."/>
            <person name="Harispe M.L."/>
            <person name="Henrissat B."/>
            <person name="Hilden K.S."/>
            <person name="Hope R."/>
            <person name="Hossain A."/>
            <person name="Karabika E."/>
            <person name="Karaffa L."/>
            <person name="Karanyi Z."/>
            <person name="Krasevec N."/>
            <person name="Kuo A."/>
            <person name="Kusch H."/>
            <person name="LaButti K."/>
            <person name="Lagendijk E.L."/>
            <person name="Lapidus A."/>
            <person name="Levasseur A."/>
            <person name="Lindquist E."/>
            <person name="Lipzen A."/>
            <person name="Logrieco A.F."/>
            <person name="MacCabe A."/>
            <person name="Maekelae M.R."/>
            <person name="Malavazi I."/>
            <person name="Melin P."/>
            <person name="Meyer V."/>
            <person name="Mielnichuk N."/>
            <person name="Miskei M."/>
            <person name="Molnar A.P."/>
            <person name="Mule G."/>
            <person name="Ngan C.Y."/>
            <person name="Orejas M."/>
            <person name="Orosz E."/>
            <person name="Ouedraogo J.P."/>
            <person name="Overkamp K.M."/>
            <person name="Park H.-S."/>
            <person name="Perrone G."/>
            <person name="Piumi F."/>
            <person name="Punt P.J."/>
            <person name="Ram A.F."/>
            <person name="Ramon A."/>
            <person name="Rauscher S."/>
            <person name="Record E."/>
            <person name="Riano-Pachon D.M."/>
            <person name="Robert V."/>
            <person name="Roehrig J."/>
            <person name="Ruller R."/>
            <person name="Salamov A."/>
            <person name="Salih N.S."/>
            <person name="Samson R.A."/>
            <person name="Sandor E."/>
            <person name="Sanguinetti M."/>
            <person name="Schuetze T."/>
            <person name="Sepcic K."/>
            <person name="Shelest E."/>
            <person name="Sherlock G."/>
            <person name="Sophianopoulou V."/>
            <person name="Squina F.M."/>
            <person name="Sun H."/>
            <person name="Susca A."/>
            <person name="Todd R.B."/>
            <person name="Tsang A."/>
            <person name="Unkles S.E."/>
            <person name="van de Wiele N."/>
            <person name="van Rossen-Uffink D."/>
            <person name="Oliveira J.V."/>
            <person name="Vesth T.C."/>
            <person name="Visser J."/>
            <person name="Yu J.-H."/>
            <person name="Zhou M."/>
            <person name="Andersen M.R."/>
            <person name="Archer D.B."/>
            <person name="Baker S.E."/>
            <person name="Benoit I."/>
            <person name="Brakhage A.A."/>
            <person name="Braus G.H."/>
            <person name="Fischer R."/>
            <person name="Frisvad J.C."/>
            <person name="Goldman G.H."/>
            <person name="Houbraken J."/>
            <person name="Oakley B."/>
            <person name="Pocsi I."/>
            <person name="Scazzocchio C."/>
            <person name="Seiboth B."/>
            <person name="vanKuyk P.A."/>
            <person name="Wortman J."/>
            <person name="Dyer P.S."/>
            <person name="Grigoriev I.V."/>
        </authorList>
    </citation>
    <scope>NUCLEOTIDE SEQUENCE [LARGE SCALE GENOMIC DNA]</scope>
    <source>
        <strain evidence="7">CBS 101740 / IMI 381727 / IBT 21946</strain>
    </source>
</reference>
<sequence>MAGIPWNTIHAGIAVYTYFRSTFRVFLLLSAATLVLRILCRLALYPVYFTPLKHIPTPPGRAWLTGNNDSFILENPYAKMRRWNQEIPNDGLLRFYLAGNLERTIATTPKVLSELLVQKVYDFEKPRIVRQSLGRITGEHGLLLVEGAEHKQQRKLLMPAFSYRHIKNLYPVFWSKGIEMVKLIEADLQRRANPADNVIRVASWSSRATLDIIGLAGMNRDFDSLRNPTNKLAATYHKLNSVPPTRLERGLFVLGLILGVPHLVHKLPFKRNRYIRESAAYIRNVAQEMIHDARQSIKGEKSHQTTDAVDILSVAIESGGFTDEELIDQMMTFLAAGHETTSTALQWCVYTLSRYPEIQTRLREEIRANLPPISVENPESISAATLDSLPYLNAVCQEIFRFHPSAPNTVRIANRDTTLAGQRIPKNTIIQIVPALTNHDKSLWGPDADQFNPDRWLGPGKANTGGATSNYAFLTFIHGPRSCIGQGFAKSELACLLATFVGRFQFELEDPNKELKLREAATVSPKDGVLVKLTPLEGW</sequence>
<dbReference type="Proteomes" id="UP000184499">
    <property type="component" value="Unassembled WGS sequence"/>
</dbReference>
<dbReference type="VEuPathDB" id="FungiDB:ASPBRDRAFT_50541"/>
<evidence type="ECO:0000313" key="7">
    <source>
        <dbReference type="Proteomes" id="UP000184499"/>
    </source>
</evidence>
<dbReference type="GO" id="GO:0016705">
    <property type="term" value="F:oxidoreductase activity, acting on paired donors, with incorporation or reduction of molecular oxygen"/>
    <property type="evidence" value="ECO:0007669"/>
    <property type="project" value="InterPro"/>
</dbReference>
<dbReference type="GO" id="GO:0020037">
    <property type="term" value="F:heme binding"/>
    <property type="evidence" value="ECO:0007669"/>
    <property type="project" value="InterPro"/>
</dbReference>
<evidence type="ECO:0000313" key="6">
    <source>
        <dbReference type="EMBL" id="OJJ77694.1"/>
    </source>
</evidence>
<dbReference type="AlphaFoldDB" id="A0A1L9V155"/>
<comment type="cofactor">
    <cofactor evidence="4">
        <name>heme</name>
        <dbReference type="ChEBI" id="CHEBI:30413"/>
    </cofactor>
</comment>
<proteinExistence type="inferred from homology"/>
<dbReference type="GO" id="GO:0005506">
    <property type="term" value="F:iron ion binding"/>
    <property type="evidence" value="ECO:0007669"/>
    <property type="project" value="InterPro"/>
</dbReference>
<feature type="binding site" description="axial binding residue" evidence="4">
    <location>
        <position position="483"/>
    </location>
    <ligand>
        <name>heme</name>
        <dbReference type="ChEBI" id="CHEBI:30413"/>
    </ligand>
    <ligandPart>
        <name>Fe</name>
        <dbReference type="ChEBI" id="CHEBI:18248"/>
    </ligandPart>
</feature>
<dbReference type="PRINTS" id="PR00385">
    <property type="entry name" value="P450"/>
</dbReference>
<dbReference type="Pfam" id="PF00067">
    <property type="entry name" value="p450"/>
    <property type="match status" value="1"/>
</dbReference>
<accession>A0A1L9V155</accession>
<keyword evidence="2" id="KW-0560">Oxidoreductase</keyword>
<name>A0A1L9V155_ASPBC</name>
<keyword evidence="5" id="KW-1133">Transmembrane helix</keyword>
<comment type="similarity">
    <text evidence="1">Belongs to the cytochrome P450 family.</text>
</comment>
<evidence type="ECO:0000256" key="5">
    <source>
        <dbReference type="SAM" id="Phobius"/>
    </source>
</evidence>
<keyword evidence="4" id="KW-0408">Iron</keyword>
<dbReference type="OrthoDB" id="1470350at2759"/>
<dbReference type="STRING" id="767769.A0A1L9V155"/>
<dbReference type="FunFam" id="1.10.630.10:FF:000051">
    <property type="entry name" value="Cytochrome P450 monooxygenase (Fum15)"/>
    <property type="match status" value="1"/>
</dbReference>
<dbReference type="InterPro" id="IPR001128">
    <property type="entry name" value="Cyt_P450"/>
</dbReference>
<dbReference type="PRINTS" id="PR00463">
    <property type="entry name" value="EP450I"/>
</dbReference>
<dbReference type="PANTHER" id="PTHR24305:SF227">
    <property type="entry name" value="P450, PUTATIVE (EUROFUNG)-RELATED"/>
    <property type="match status" value="1"/>
</dbReference>
<dbReference type="GeneID" id="93579049"/>
<evidence type="ECO:0000256" key="3">
    <source>
        <dbReference type="ARBA" id="ARBA00023033"/>
    </source>
</evidence>
<organism evidence="6 7">
    <name type="scientific">Aspergillus brasiliensis (strain CBS 101740 / IMI 381727 / IBT 21946)</name>
    <dbReference type="NCBI Taxonomy" id="767769"/>
    <lineage>
        <taxon>Eukaryota</taxon>
        <taxon>Fungi</taxon>
        <taxon>Dikarya</taxon>
        <taxon>Ascomycota</taxon>
        <taxon>Pezizomycotina</taxon>
        <taxon>Eurotiomycetes</taxon>
        <taxon>Eurotiomycetidae</taxon>
        <taxon>Eurotiales</taxon>
        <taxon>Aspergillaceae</taxon>
        <taxon>Aspergillus</taxon>
        <taxon>Aspergillus subgen. Circumdati</taxon>
    </lineage>
</organism>
<keyword evidence="4" id="KW-0349">Heme</keyword>
<evidence type="ECO:0008006" key="8">
    <source>
        <dbReference type="Google" id="ProtNLM"/>
    </source>
</evidence>
<keyword evidence="5" id="KW-0472">Membrane</keyword>
<keyword evidence="3" id="KW-0503">Monooxygenase</keyword>
<dbReference type="SUPFAM" id="SSF48264">
    <property type="entry name" value="Cytochrome P450"/>
    <property type="match status" value="1"/>
</dbReference>
<dbReference type="InterPro" id="IPR002401">
    <property type="entry name" value="Cyt_P450_E_grp-I"/>
</dbReference>
<keyword evidence="4" id="KW-0479">Metal-binding</keyword>
<dbReference type="InterPro" id="IPR036396">
    <property type="entry name" value="Cyt_P450_sf"/>
</dbReference>
<dbReference type="EMBL" id="KV878679">
    <property type="protein sequence ID" value="OJJ77694.1"/>
    <property type="molecule type" value="Genomic_DNA"/>
</dbReference>
<dbReference type="CDD" id="cd11069">
    <property type="entry name" value="CYP_FUM15-like"/>
    <property type="match status" value="1"/>
</dbReference>
<dbReference type="Gene3D" id="1.10.630.10">
    <property type="entry name" value="Cytochrome P450"/>
    <property type="match status" value="1"/>
</dbReference>
<dbReference type="PANTHER" id="PTHR24305">
    <property type="entry name" value="CYTOCHROME P450"/>
    <property type="match status" value="1"/>
</dbReference>
<dbReference type="OMA" id="MKHYGEV"/>
<gene>
    <name evidence="6" type="ORF">ASPBRDRAFT_50541</name>
</gene>